<dbReference type="Proteomes" id="UP000009130">
    <property type="component" value="Chromosome 5"/>
</dbReference>
<name>G7P5C9_MACFA</name>
<organism>
    <name type="scientific">Macaca fascicularis</name>
    <name type="common">Crab-eating macaque</name>
    <name type="synonym">Cynomolgus monkey</name>
    <dbReference type="NCBI Taxonomy" id="9541"/>
    <lineage>
        <taxon>Eukaryota</taxon>
        <taxon>Metazoa</taxon>
        <taxon>Chordata</taxon>
        <taxon>Craniata</taxon>
        <taxon>Vertebrata</taxon>
        <taxon>Euteleostomi</taxon>
        <taxon>Mammalia</taxon>
        <taxon>Eutheria</taxon>
        <taxon>Euarchontoglires</taxon>
        <taxon>Primates</taxon>
        <taxon>Haplorrhini</taxon>
        <taxon>Catarrhini</taxon>
        <taxon>Cercopithecidae</taxon>
        <taxon>Cercopithecinae</taxon>
        <taxon>Macaca</taxon>
    </lineage>
</organism>
<evidence type="ECO:0000313" key="2">
    <source>
        <dbReference type="EMBL" id="EHH53596.1"/>
    </source>
</evidence>
<dbReference type="SUPFAM" id="SSF51735">
    <property type="entry name" value="NAD(P)-binding Rossmann-fold domains"/>
    <property type="match status" value="1"/>
</dbReference>
<feature type="region of interest" description="Disordered" evidence="1">
    <location>
        <begin position="152"/>
        <end position="171"/>
    </location>
</feature>
<protein>
    <submittedName>
        <fullName evidence="2">Uncharacterized protein</fullName>
    </submittedName>
</protein>
<reference evidence="2" key="1">
    <citation type="journal article" date="2011" name="Nat. Biotechnol.">
        <title>Genome sequencing and comparison of two nonhuman primate animal models, the cynomolgus and Chinese rhesus macaques.</title>
        <authorList>
            <person name="Yan G."/>
            <person name="Zhang G."/>
            <person name="Fang X."/>
            <person name="Zhang Y."/>
            <person name="Li C."/>
            <person name="Ling F."/>
            <person name="Cooper D.N."/>
            <person name="Li Q."/>
            <person name="Li Y."/>
            <person name="van Gool A.J."/>
            <person name="Du H."/>
            <person name="Chen J."/>
            <person name="Chen R."/>
            <person name="Zhang P."/>
            <person name="Huang Z."/>
            <person name="Thompson J.R."/>
            <person name="Meng Y."/>
            <person name="Bai Y."/>
            <person name="Wang J."/>
            <person name="Zhuo M."/>
            <person name="Wang T."/>
            <person name="Huang Y."/>
            <person name="Wei L."/>
            <person name="Li J."/>
            <person name="Wang Z."/>
            <person name="Hu H."/>
            <person name="Yang P."/>
            <person name="Le L."/>
            <person name="Stenson P.D."/>
            <person name="Li B."/>
            <person name="Liu X."/>
            <person name="Ball E.V."/>
            <person name="An N."/>
            <person name="Huang Q."/>
            <person name="Zhang Y."/>
            <person name="Fan W."/>
            <person name="Zhang X."/>
            <person name="Li Y."/>
            <person name="Wang W."/>
            <person name="Katze M.G."/>
            <person name="Su B."/>
            <person name="Nielsen R."/>
            <person name="Yang H."/>
            <person name="Wang J."/>
            <person name="Wang X."/>
            <person name="Wang J."/>
        </authorList>
    </citation>
    <scope>NUCLEOTIDE SEQUENCE [LARGE SCALE GENOMIC DNA]</scope>
    <source>
        <strain evidence="2">CE-4</strain>
    </source>
</reference>
<accession>G7P5C9</accession>
<proteinExistence type="predicted"/>
<dbReference type="GO" id="GO:0006021">
    <property type="term" value="P:inositol biosynthetic process"/>
    <property type="evidence" value="ECO:0007669"/>
    <property type="project" value="UniProtKB-UniPathway"/>
</dbReference>
<dbReference type="EMBL" id="CM001280">
    <property type="protein sequence ID" value="EHH53596.1"/>
    <property type="molecule type" value="Genomic_DNA"/>
</dbReference>
<gene>
    <name evidence="2" type="ORF">EGM_14269</name>
</gene>
<dbReference type="GO" id="GO:0008654">
    <property type="term" value="P:phospholipid biosynthetic process"/>
    <property type="evidence" value="ECO:0007669"/>
    <property type="project" value="InterPro"/>
</dbReference>
<dbReference type="GO" id="GO:0004512">
    <property type="term" value="F:inositol-3-phosphate synthase activity"/>
    <property type="evidence" value="ECO:0007669"/>
    <property type="project" value="InterPro"/>
</dbReference>
<dbReference type="SUPFAM" id="SSF55347">
    <property type="entry name" value="Glyceraldehyde-3-phosphate dehydrogenase-like, C-terminal domain"/>
    <property type="match status" value="1"/>
</dbReference>
<dbReference type="AlphaFoldDB" id="G7P5C9"/>
<dbReference type="Pfam" id="PF07994">
    <property type="entry name" value="NAD_binding_5"/>
    <property type="match status" value="1"/>
</dbReference>
<dbReference type="Gene3D" id="3.40.50.720">
    <property type="entry name" value="NAD(P)-binding Rossmann-like Domain"/>
    <property type="match status" value="1"/>
</dbReference>
<dbReference type="PANTHER" id="PTHR11510">
    <property type="entry name" value="MYO-INOSITOL-1 PHOSPHATE SYNTHASE"/>
    <property type="match status" value="1"/>
</dbReference>
<sequence>DHCVVIKYMPYAGDPKRALDESTLELILGATNTLLLHDMCENLLLAAPVMLDLALLTEPCHCVSFCTDDNIEPQTFHPMLSLLSFLFKAPLVLLGSRVVNALFRQCSCIENIVRACVGLPPQNHVVQEHTMELPVPGLKRVGPVAATCPVSNKKGPGPAATNGCTGDTNGH</sequence>
<evidence type="ECO:0000256" key="1">
    <source>
        <dbReference type="SAM" id="MobiDB-lite"/>
    </source>
</evidence>
<feature type="non-terminal residue" evidence="2">
    <location>
        <position position="1"/>
    </location>
</feature>
<dbReference type="InterPro" id="IPR002587">
    <property type="entry name" value="Myo-inos-1-P_Synthase"/>
</dbReference>
<feature type="non-terminal residue" evidence="2">
    <location>
        <position position="171"/>
    </location>
</feature>
<feature type="compositionally biased region" description="Polar residues" evidence="1">
    <location>
        <begin position="162"/>
        <end position="171"/>
    </location>
</feature>
<dbReference type="UniPathway" id="UPA00823">
    <property type="reaction ID" value="UER00787"/>
</dbReference>
<dbReference type="InterPro" id="IPR036291">
    <property type="entry name" value="NAD(P)-bd_dom_sf"/>
</dbReference>